<evidence type="ECO:0000259" key="1">
    <source>
        <dbReference type="SMART" id="SM00642"/>
    </source>
</evidence>
<dbReference type="CDD" id="cd11315">
    <property type="entry name" value="AmyAc_bac1_AmyA"/>
    <property type="match status" value="1"/>
</dbReference>
<proteinExistence type="predicted"/>
<dbReference type="Proteomes" id="UP000292187">
    <property type="component" value="Unassembled WGS sequence"/>
</dbReference>
<reference evidence="2 3" key="1">
    <citation type="submission" date="2019-02" db="EMBL/GenBank/DDBJ databases">
        <title>Draft genome sequence of Escherichia albertii strain Mex-12/320a, isolated from an infant with diarrhea, harboring virulence genes associated with diarrheagenic strains of enteropathogenic E. coli.</title>
        <authorList>
            <person name="Maldonado-Puga S."/>
            <person name="Meza-Segura M."/>
            <person name="Zaidi M.B."/>
            <person name="Estrada-Garcia T."/>
        </authorList>
    </citation>
    <scope>NUCLEOTIDE SEQUENCE [LARGE SCALE GENOMIC DNA]</scope>
    <source>
        <strain evidence="2 3">Mex-12/320a</strain>
    </source>
</reference>
<dbReference type="SMART" id="SM00642">
    <property type="entry name" value="Aamy"/>
    <property type="match status" value="1"/>
</dbReference>
<dbReference type="SUPFAM" id="SSF51445">
    <property type="entry name" value="(Trans)glycosidases"/>
    <property type="match status" value="1"/>
</dbReference>
<comment type="caution">
    <text evidence="2">The sequence shown here is derived from an EMBL/GenBank/DDBJ whole genome shotgun (WGS) entry which is preliminary data.</text>
</comment>
<dbReference type="InterPro" id="IPR006048">
    <property type="entry name" value="A-amylase/branching_C"/>
</dbReference>
<name>A0A7Z8DYP7_ESCAL</name>
<feature type="domain" description="Glycosyl hydrolase family 13 catalytic" evidence="1">
    <location>
        <begin position="208"/>
        <end position="596"/>
    </location>
</feature>
<gene>
    <name evidence="2" type="ORF">EYS06_13275</name>
</gene>
<dbReference type="GO" id="GO:0003824">
    <property type="term" value="F:catalytic activity"/>
    <property type="evidence" value="ECO:0007669"/>
    <property type="project" value="InterPro"/>
</dbReference>
<dbReference type="Pfam" id="PF02806">
    <property type="entry name" value="Alpha-amylase_C"/>
    <property type="match status" value="1"/>
</dbReference>
<dbReference type="RefSeq" id="WP_131109439.1">
    <property type="nucleotide sequence ID" value="NZ_RDNP01000004.1"/>
</dbReference>
<dbReference type="InterPro" id="IPR006047">
    <property type="entry name" value="GH13_cat_dom"/>
</dbReference>
<dbReference type="EMBL" id="SIZV01000016">
    <property type="protein sequence ID" value="TBR51643.1"/>
    <property type="molecule type" value="Genomic_DNA"/>
</dbReference>
<evidence type="ECO:0000313" key="2">
    <source>
        <dbReference type="EMBL" id="TBR51643.1"/>
    </source>
</evidence>
<sequence>MPPNNSNISGLTTARLLQQETLNEHIIPPTTSARDNLNRTTDIIDNNGIYPIELKERDFLSTSRAEIDIFTLLLNDYSVSLSPDITYRETNKAAQRNPIAPDRIGQGKTWVYQREDCGHYYGKAEHFTERDPQNLSPKDNYIVHSINIPDYELSAEVYNIRVTTPSGQEEFFKALINLDHLKQTLERKNLTYVQKSRCEVITPEKPGEVIYHAFNASYNQIRKKLPELAQCYYGYIQIPPVTFFRADGPATPENEKNLWYHAYQPEDLCTIHNPMGDLQDFIALVKDARKFNIDIIPDYTFNFMGKGGSGKDDLNYPSADIRERIAEDIESGIPGYWQGQVFIPFIEVPKTKLCCQIHPEEIHMTSECFEQDYGDIKDDEWSNHEVLIRKRLSNMPKTTPECDRVIALENTYVHNMRKLGVFGLRYDAAKHSSHEQIKKSISPPVKNIKRRSHITNLFDTEDQDIPVMSYIEYIVSNTSDAQNLTSLLQEMDHLRAIDFERLMILLEALKFNGDIRLLAPILVSNLSFDKYVFMTINHDIPNNNETFLHLMFRALRDEILAMAFLTALPYGRLLVYDDGQELTSTTEIRNSDGTIRAGGEAWINGGLSPSQKLFNEFHSLFREKPGIWYEFRGALSTKNVLAFSRGNLLDINEGPHDGLVIINKGLESVDSIWQNPLQPGKYKNMGCDTVTVINDKYSSAQDIPPGEIFNTSGKNLHISVPGRSAILLGKTGELPDIR</sequence>
<dbReference type="AlphaFoldDB" id="A0A7Z8DYP7"/>
<organism evidence="2 3">
    <name type="scientific">Escherichia albertii</name>
    <dbReference type="NCBI Taxonomy" id="208962"/>
    <lineage>
        <taxon>Bacteria</taxon>
        <taxon>Pseudomonadati</taxon>
        <taxon>Pseudomonadota</taxon>
        <taxon>Gammaproteobacteria</taxon>
        <taxon>Enterobacterales</taxon>
        <taxon>Enterobacteriaceae</taxon>
        <taxon>Escherichia</taxon>
    </lineage>
</organism>
<dbReference type="PANTHER" id="PTHR43447">
    <property type="entry name" value="ALPHA-AMYLASE"/>
    <property type="match status" value="1"/>
</dbReference>
<protein>
    <recommendedName>
        <fullName evidence="1">Glycosyl hydrolase family 13 catalytic domain-containing protein</fullName>
    </recommendedName>
</protein>
<evidence type="ECO:0000313" key="3">
    <source>
        <dbReference type="Proteomes" id="UP000292187"/>
    </source>
</evidence>
<dbReference type="SUPFAM" id="SSF51011">
    <property type="entry name" value="Glycosyl hydrolase domain"/>
    <property type="match status" value="1"/>
</dbReference>
<dbReference type="Gene3D" id="3.20.20.80">
    <property type="entry name" value="Glycosidases"/>
    <property type="match status" value="1"/>
</dbReference>
<dbReference type="InterPro" id="IPR017853">
    <property type="entry name" value="GH"/>
</dbReference>
<dbReference type="GO" id="GO:0005975">
    <property type="term" value="P:carbohydrate metabolic process"/>
    <property type="evidence" value="ECO:0007669"/>
    <property type="project" value="InterPro"/>
</dbReference>
<accession>A0A7Z8DYP7</accession>
<dbReference type="GO" id="GO:0043169">
    <property type="term" value="F:cation binding"/>
    <property type="evidence" value="ECO:0007669"/>
    <property type="project" value="InterPro"/>
</dbReference>